<protein>
    <submittedName>
        <fullName evidence="1">Uncharacterized protein</fullName>
    </submittedName>
</protein>
<reference evidence="1" key="1">
    <citation type="submission" date="2016-10" db="EMBL/GenBank/DDBJ databases">
        <authorList>
            <person name="Varghese N."/>
        </authorList>
    </citation>
    <scope>NUCLEOTIDE SEQUENCE</scope>
</reference>
<accession>A0A218MMT6</accession>
<name>A0A218MMT6_9VIRU</name>
<reference evidence="1" key="2">
    <citation type="journal article" date="2017" name="Nat. Commun.">
        <title>Single-virus genomics reveals hidden cosmopolitan and abundant viruses.</title>
        <authorList>
            <person name="Martinez-Hernandez F."/>
            <person name="Fornas O."/>
            <person name="Lluesma Gomez M."/>
            <person name="Bolduc B."/>
            <person name="de la Cruz Pena M.J."/>
            <person name="Martinez J.M."/>
            <person name="Anton J."/>
            <person name="Gasol J.M."/>
            <person name="Rosselli R."/>
            <person name="Rodriguez-Valera F."/>
            <person name="Sullivan M.B."/>
            <person name="Acinas S.G."/>
            <person name="Martinez-Garcia M."/>
        </authorList>
    </citation>
    <scope>NUCLEOTIDE SEQUENCE</scope>
</reference>
<sequence length="136" mass="14849">MKKLFLSLALGLLFAFGVNAQNAKGNWYVGTGDIANVAWTDWAVSPTIGYAVTDNLVLGGSVSHATGEDMDLDFNIKYFFSGYFVDVNLDGFSTDGMVFGIGKMFDFHKGMYIAPVFNYAYDAETFNLGLGMGLKF</sequence>
<proteinExistence type="predicted"/>
<organism evidence="1">
    <name type="scientific">uncultured virus</name>
    <dbReference type="NCBI Taxonomy" id="340016"/>
    <lineage>
        <taxon>Viruses</taxon>
        <taxon>environmental samples</taxon>
    </lineage>
</organism>
<dbReference type="EMBL" id="KY052843">
    <property type="protein sequence ID" value="ASF00584.1"/>
    <property type="molecule type" value="Genomic_DNA"/>
</dbReference>
<evidence type="ECO:0000313" key="1">
    <source>
        <dbReference type="EMBL" id="ASF00584.1"/>
    </source>
</evidence>